<evidence type="ECO:0000313" key="2">
    <source>
        <dbReference type="EMBL" id="RZG46167.1"/>
    </source>
</evidence>
<name>A0A4Q7AFR9_9GAMM</name>
<gene>
    <name evidence="2" type="ORF">EXU28_10370</name>
</gene>
<comment type="caution">
    <text evidence="2">The sequence shown here is derived from an EMBL/GenBank/DDBJ whole genome shotgun (WGS) entry which is preliminary data.</text>
</comment>
<dbReference type="AlphaFoldDB" id="A0A4Q7AFR9"/>
<dbReference type="Gene3D" id="1.20.5.340">
    <property type="match status" value="1"/>
</dbReference>
<evidence type="ECO:0000259" key="1">
    <source>
        <dbReference type="Pfam" id="PF13018"/>
    </source>
</evidence>
<evidence type="ECO:0000313" key="3">
    <source>
        <dbReference type="Proteomes" id="UP000293863"/>
    </source>
</evidence>
<dbReference type="RefSeq" id="WP_130168546.1">
    <property type="nucleotide sequence ID" value="NZ_SGSQ01000014.1"/>
</dbReference>
<proteinExistence type="predicted"/>
<dbReference type="Proteomes" id="UP000293863">
    <property type="component" value="Unassembled WGS sequence"/>
</dbReference>
<sequence>MNKIFKKIWSKTQGCMVVVSENAKSEGKNNTTTGIICEDSAEAGVAESKMSSLKRASLSILAVGVLSTMGSNVWADPLIDLAIEVGQLTGTVGGLSTDLGTLTGTVGGLSTDLGTLTGTVGGLSTDLGTLTGTVGGLSTDLGTL</sequence>
<protein>
    <recommendedName>
        <fullName evidence="1">ESPR domain-containing protein</fullName>
    </recommendedName>
</protein>
<dbReference type="InterPro" id="IPR024973">
    <property type="entry name" value="ESPR"/>
</dbReference>
<dbReference type="Pfam" id="PF13018">
    <property type="entry name" value="ESPR"/>
    <property type="match status" value="1"/>
</dbReference>
<feature type="non-terminal residue" evidence="2">
    <location>
        <position position="144"/>
    </location>
</feature>
<dbReference type="EMBL" id="SGSQ01000014">
    <property type="protein sequence ID" value="RZG46167.1"/>
    <property type="molecule type" value="Genomic_DNA"/>
</dbReference>
<feature type="domain" description="ESPR" evidence="1">
    <location>
        <begin position="1"/>
        <end position="32"/>
    </location>
</feature>
<organism evidence="2 3">
    <name type="scientific">Acinetobacter wuhouensis</name>
    <dbReference type="NCBI Taxonomy" id="1879050"/>
    <lineage>
        <taxon>Bacteria</taxon>
        <taxon>Pseudomonadati</taxon>
        <taxon>Pseudomonadota</taxon>
        <taxon>Gammaproteobacteria</taxon>
        <taxon>Moraxellales</taxon>
        <taxon>Moraxellaceae</taxon>
        <taxon>Acinetobacter</taxon>
    </lineage>
</organism>
<accession>A0A4Q7AFR9</accession>
<reference evidence="2 3" key="1">
    <citation type="submission" date="2019-02" db="EMBL/GenBank/DDBJ databases">
        <title>The Batch Genome Submission of Acinetobacter spp. strains.</title>
        <authorList>
            <person name="Qin J."/>
            <person name="Hu Y."/>
            <person name="Ye H."/>
            <person name="Wei L."/>
            <person name="Feng Y."/>
            <person name="Zong Z."/>
        </authorList>
    </citation>
    <scope>NUCLEOTIDE SEQUENCE [LARGE SCALE GENOMIC DNA]</scope>
    <source>
        <strain evidence="2 3">WCHAW060049</strain>
    </source>
</reference>
<keyword evidence="3" id="KW-1185">Reference proteome</keyword>